<feature type="transmembrane region" description="Helical" evidence="14">
    <location>
        <begin position="161"/>
        <end position="182"/>
    </location>
</feature>
<evidence type="ECO:0000256" key="7">
    <source>
        <dbReference type="ARBA" id="ARBA00022692"/>
    </source>
</evidence>
<dbReference type="Pfam" id="PF07694">
    <property type="entry name" value="5TM-5TMR_LYT"/>
    <property type="match status" value="1"/>
</dbReference>
<dbReference type="PRINTS" id="PR00344">
    <property type="entry name" value="BCTRLSENSOR"/>
</dbReference>
<keyword evidence="6" id="KW-0808">Transferase</keyword>
<dbReference type="PANTHER" id="PTHR43065">
    <property type="entry name" value="SENSOR HISTIDINE KINASE"/>
    <property type="match status" value="1"/>
</dbReference>
<dbReference type="EC" id="2.7.13.3" evidence="3"/>
<evidence type="ECO:0000256" key="12">
    <source>
        <dbReference type="ARBA" id="ARBA00023012"/>
    </source>
</evidence>
<dbReference type="Gene3D" id="3.30.565.10">
    <property type="entry name" value="Histidine kinase-like ATPase, C-terminal domain"/>
    <property type="match status" value="1"/>
</dbReference>
<dbReference type="EMBL" id="JBHLVO010000014">
    <property type="protein sequence ID" value="MFC0272913.1"/>
    <property type="molecule type" value="Genomic_DNA"/>
</dbReference>
<evidence type="ECO:0000256" key="11">
    <source>
        <dbReference type="ARBA" id="ARBA00022989"/>
    </source>
</evidence>
<keyword evidence="4" id="KW-1003">Cell membrane</keyword>
<dbReference type="SMART" id="SM00387">
    <property type="entry name" value="HATPase_c"/>
    <property type="match status" value="1"/>
</dbReference>
<dbReference type="InterPro" id="IPR005467">
    <property type="entry name" value="His_kinase_dom"/>
</dbReference>
<keyword evidence="13 14" id="KW-0472">Membrane</keyword>
<evidence type="ECO:0000256" key="6">
    <source>
        <dbReference type="ARBA" id="ARBA00022679"/>
    </source>
</evidence>
<dbReference type="PROSITE" id="PS50109">
    <property type="entry name" value="HIS_KIN"/>
    <property type="match status" value="1"/>
</dbReference>
<accession>A0ABV6GGV5</accession>
<keyword evidence="17" id="KW-1185">Reference proteome</keyword>
<name>A0ABV6GGV5_9BACI</name>
<evidence type="ECO:0000256" key="2">
    <source>
        <dbReference type="ARBA" id="ARBA00004651"/>
    </source>
</evidence>
<dbReference type="InterPro" id="IPR036097">
    <property type="entry name" value="HisK_dim/P_sf"/>
</dbReference>
<dbReference type="InterPro" id="IPR003661">
    <property type="entry name" value="HisK_dim/P_dom"/>
</dbReference>
<dbReference type="InterPro" id="IPR004358">
    <property type="entry name" value="Sig_transdc_His_kin-like_C"/>
</dbReference>
<feature type="domain" description="Histidine kinase" evidence="15">
    <location>
        <begin position="211"/>
        <end position="415"/>
    </location>
</feature>
<feature type="transmembrane region" description="Helical" evidence="14">
    <location>
        <begin position="126"/>
        <end position="149"/>
    </location>
</feature>
<evidence type="ECO:0000256" key="10">
    <source>
        <dbReference type="ARBA" id="ARBA00022840"/>
    </source>
</evidence>
<evidence type="ECO:0000256" key="4">
    <source>
        <dbReference type="ARBA" id="ARBA00022475"/>
    </source>
</evidence>
<feature type="transmembrane region" description="Helical" evidence="14">
    <location>
        <begin position="97"/>
        <end position="114"/>
    </location>
</feature>
<evidence type="ECO:0000256" key="1">
    <source>
        <dbReference type="ARBA" id="ARBA00000085"/>
    </source>
</evidence>
<keyword evidence="9" id="KW-0418">Kinase</keyword>
<evidence type="ECO:0000313" key="16">
    <source>
        <dbReference type="EMBL" id="MFC0272913.1"/>
    </source>
</evidence>
<reference evidence="16 17" key="1">
    <citation type="submission" date="2024-09" db="EMBL/GenBank/DDBJ databases">
        <authorList>
            <person name="Sun Q."/>
            <person name="Mori K."/>
        </authorList>
    </citation>
    <scope>NUCLEOTIDE SEQUENCE [LARGE SCALE GENOMIC DNA]</scope>
    <source>
        <strain evidence="16 17">CCM 7228</strain>
    </source>
</reference>
<evidence type="ECO:0000256" key="13">
    <source>
        <dbReference type="ARBA" id="ARBA00023136"/>
    </source>
</evidence>
<feature type="transmembrane region" description="Helical" evidence="14">
    <location>
        <begin position="69"/>
        <end position="91"/>
    </location>
</feature>
<dbReference type="GO" id="GO:0005524">
    <property type="term" value="F:ATP binding"/>
    <property type="evidence" value="ECO:0007669"/>
    <property type="project" value="UniProtKB-KW"/>
</dbReference>
<dbReference type="Gene3D" id="1.10.287.130">
    <property type="match status" value="1"/>
</dbReference>
<dbReference type="PANTHER" id="PTHR43065:SF46">
    <property type="entry name" value="C4-DICARBOXYLATE TRANSPORT SENSOR PROTEIN DCTB"/>
    <property type="match status" value="1"/>
</dbReference>
<evidence type="ECO:0000313" key="17">
    <source>
        <dbReference type="Proteomes" id="UP001589854"/>
    </source>
</evidence>
<dbReference type="CDD" id="cd00082">
    <property type="entry name" value="HisKA"/>
    <property type="match status" value="1"/>
</dbReference>
<dbReference type="SUPFAM" id="SSF55874">
    <property type="entry name" value="ATPase domain of HSP90 chaperone/DNA topoisomerase II/histidine kinase"/>
    <property type="match status" value="1"/>
</dbReference>
<sequence>MLAEKLLLHVLIILVPVLIYTVLVDRRIGKSPYLIGILQGFAAFLCMIFPYFSYGLYWDFRYVPLVMSILYGGPRAGLIVFAVIVATRTYIGGDALFFGYASAILAAIIPFLFQKKFWSFSAKIRIRIAVLIGFWPALVQLFILISFMLIHNSSSENSTEILFYVFVFGSLHVVGIGFAAMLHEAIIEKRLMKQEIQRAEKVNTLGELAASLAHEVRNPLTVVKGFLQLMQQQEKGKNVEYLTLVLSELGRAEHIISDYLNFAKPQFTKIEEFRLADALSDIILLLNPLALKQGVNLDTELENSMYLKTDKNQLKQALVNIIKNAIEATPSGGSVTVHSKFLENQAFIYITDTGKGMTTDQLSRIGTLFYSTKDKGTGIGTSVSLRIIETMNGKVLYKSKPGIGTEVRLSLPVFKVRKLG</sequence>
<feature type="transmembrane region" description="Helical" evidence="14">
    <location>
        <begin position="7"/>
        <end position="24"/>
    </location>
</feature>
<dbReference type="Pfam" id="PF00512">
    <property type="entry name" value="HisKA"/>
    <property type="match status" value="1"/>
</dbReference>
<organism evidence="16 17">
    <name type="scientific">Metabacillus herbersteinensis</name>
    <dbReference type="NCBI Taxonomy" id="283816"/>
    <lineage>
        <taxon>Bacteria</taxon>
        <taxon>Bacillati</taxon>
        <taxon>Bacillota</taxon>
        <taxon>Bacilli</taxon>
        <taxon>Bacillales</taxon>
        <taxon>Bacillaceae</taxon>
        <taxon>Metabacillus</taxon>
    </lineage>
</organism>
<dbReference type="InterPro" id="IPR036890">
    <property type="entry name" value="HATPase_C_sf"/>
</dbReference>
<dbReference type="InterPro" id="IPR003594">
    <property type="entry name" value="HATPase_dom"/>
</dbReference>
<dbReference type="Proteomes" id="UP001589854">
    <property type="component" value="Unassembled WGS sequence"/>
</dbReference>
<dbReference type="Pfam" id="PF02518">
    <property type="entry name" value="HATPase_c"/>
    <property type="match status" value="1"/>
</dbReference>
<protein>
    <recommendedName>
        <fullName evidence="3">histidine kinase</fullName>
        <ecNumber evidence="3">2.7.13.3</ecNumber>
    </recommendedName>
</protein>
<keyword evidence="8" id="KW-0547">Nucleotide-binding</keyword>
<evidence type="ECO:0000259" key="15">
    <source>
        <dbReference type="PROSITE" id="PS50109"/>
    </source>
</evidence>
<proteinExistence type="predicted"/>
<comment type="subcellular location">
    <subcellularLocation>
        <location evidence="2">Cell membrane</location>
        <topology evidence="2">Multi-pass membrane protein</topology>
    </subcellularLocation>
</comment>
<comment type="caution">
    <text evidence="16">The sequence shown here is derived from an EMBL/GenBank/DDBJ whole genome shotgun (WGS) entry which is preliminary data.</text>
</comment>
<dbReference type="SUPFAM" id="SSF47384">
    <property type="entry name" value="Homodimeric domain of signal transducing histidine kinase"/>
    <property type="match status" value="1"/>
</dbReference>
<gene>
    <name evidence="16" type="ORF">ACFFIX_15910</name>
</gene>
<keyword evidence="12" id="KW-0902">Two-component regulatory system</keyword>
<keyword evidence="5" id="KW-0597">Phosphoprotein</keyword>
<dbReference type="InterPro" id="IPR011620">
    <property type="entry name" value="Sig_transdc_His_kinase_LytS_TM"/>
</dbReference>
<feature type="transmembrane region" description="Helical" evidence="14">
    <location>
        <begin position="36"/>
        <end position="57"/>
    </location>
</feature>
<keyword evidence="10 16" id="KW-0067">ATP-binding</keyword>
<comment type="catalytic activity">
    <reaction evidence="1">
        <text>ATP + protein L-histidine = ADP + protein N-phospho-L-histidine.</text>
        <dbReference type="EC" id="2.7.13.3"/>
    </reaction>
</comment>
<keyword evidence="11 14" id="KW-1133">Transmembrane helix</keyword>
<keyword evidence="7 14" id="KW-0812">Transmembrane</keyword>
<evidence type="ECO:0000256" key="5">
    <source>
        <dbReference type="ARBA" id="ARBA00022553"/>
    </source>
</evidence>
<evidence type="ECO:0000256" key="8">
    <source>
        <dbReference type="ARBA" id="ARBA00022741"/>
    </source>
</evidence>
<evidence type="ECO:0000256" key="14">
    <source>
        <dbReference type="SAM" id="Phobius"/>
    </source>
</evidence>
<evidence type="ECO:0000256" key="3">
    <source>
        <dbReference type="ARBA" id="ARBA00012438"/>
    </source>
</evidence>
<dbReference type="RefSeq" id="WP_378935694.1">
    <property type="nucleotide sequence ID" value="NZ_JBHLVO010000014.1"/>
</dbReference>
<evidence type="ECO:0000256" key="9">
    <source>
        <dbReference type="ARBA" id="ARBA00022777"/>
    </source>
</evidence>
<dbReference type="SMART" id="SM00388">
    <property type="entry name" value="HisKA"/>
    <property type="match status" value="1"/>
</dbReference>